<name>A0AAW6LWP2_RHOSG</name>
<reference evidence="9" key="1">
    <citation type="submission" date="2023-02" db="EMBL/GenBank/DDBJ databases">
        <title>A novel hydrolase synthesized by Rhodococcus erythropolis HQ is responsible for the detoxification of Zearalenone.</title>
        <authorList>
            <person name="Hu J."/>
            <person name="Xu J."/>
        </authorList>
    </citation>
    <scope>NUCLEOTIDE SEQUENCE</scope>
    <source>
        <strain evidence="9">HQ</strain>
    </source>
</reference>
<dbReference type="InterPro" id="IPR006119">
    <property type="entry name" value="Resolv_N"/>
</dbReference>
<evidence type="ECO:0000256" key="6">
    <source>
        <dbReference type="PROSITE-ProRule" id="PRU10137"/>
    </source>
</evidence>
<dbReference type="FunFam" id="3.40.50.1390:FF:000001">
    <property type="entry name" value="DNA recombinase"/>
    <property type="match status" value="1"/>
</dbReference>
<dbReference type="PROSITE" id="PS51736">
    <property type="entry name" value="RECOMBINASES_3"/>
    <property type="match status" value="1"/>
</dbReference>
<comment type="similarity">
    <text evidence="1">Belongs to the site-specific recombinase resolvase family.</text>
</comment>
<dbReference type="PANTHER" id="PTHR30461:SF2">
    <property type="entry name" value="SERINE RECOMBINASE PINE-RELATED"/>
    <property type="match status" value="1"/>
</dbReference>
<dbReference type="GO" id="GO:0000150">
    <property type="term" value="F:DNA strand exchange activity"/>
    <property type="evidence" value="ECO:0007669"/>
    <property type="project" value="InterPro"/>
</dbReference>
<proteinExistence type="inferred from homology"/>
<dbReference type="InterPro" id="IPR006118">
    <property type="entry name" value="Recombinase_CS"/>
</dbReference>
<feature type="domain" description="Resolvase/invertase-type recombinase catalytic" evidence="8">
    <location>
        <begin position="2"/>
        <end position="137"/>
    </location>
</feature>
<evidence type="ECO:0000256" key="1">
    <source>
        <dbReference type="ARBA" id="ARBA00009913"/>
    </source>
</evidence>
<sequence>MSVIGYARVSTLEQNPELQQHALRQAGAIRIFTDYESGSKTQRPQLTECLNYLRDHDGDILVVRKLDRLGRSVRHVIDTVHTLGERGVAFLSLAEGFDTTTAGGEFLFHIMAALAQMERRMIVERTHAGLEAARRQSRHGGRPTVMTPERTEPARTLREQGRSLDAIASTLGVGRSYVSRALTPEVRQG</sequence>
<comment type="caution">
    <text evidence="9">The sequence shown here is derived from an EMBL/GenBank/DDBJ whole genome shotgun (WGS) entry which is preliminary data.</text>
</comment>
<dbReference type="Pfam" id="PF00239">
    <property type="entry name" value="Resolvase"/>
    <property type="match status" value="1"/>
</dbReference>
<keyword evidence="4" id="KW-0233">DNA recombination</keyword>
<dbReference type="SMART" id="SM00857">
    <property type="entry name" value="Resolvase"/>
    <property type="match status" value="1"/>
</dbReference>
<gene>
    <name evidence="9" type="ORF">PXH69_32205</name>
</gene>
<dbReference type="CDD" id="cd03768">
    <property type="entry name" value="SR_ResInv"/>
    <property type="match status" value="1"/>
</dbReference>
<organism evidence="9 10">
    <name type="scientific">Rhodococcus qingshengii</name>
    <dbReference type="NCBI Taxonomy" id="334542"/>
    <lineage>
        <taxon>Bacteria</taxon>
        <taxon>Bacillati</taxon>
        <taxon>Actinomycetota</taxon>
        <taxon>Actinomycetes</taxon>
        <taxon>Mycobacteriales</taxon>
        <taxon>Nocardiaceae</taxon>
        <taxon>Rhodococcus</taxon>
        <taxon>Rhodococcus erythropolis group</taxon>
    </lineage>
</organism>
<feature type="region of interest" description="Disordered" evidence="7">
    <location>
        <begin position="132"/>
        <end position="156"/>
    </location>
</feature>
<dbReference type="PANTHER" id="PTHR30461">
    <property type="entry name" value="DNA-INVERTASE FROM LAMBDOID PROPHAGE"/>
    <property type="match status" value="1"/>
</dbReference>
<evidence type="ECO:0000256" key="2">
    <source>
        <dbReference type="ARBA" id="ARBA00022908"/>
    </source>
</evidence>
<evidence type="ECO:0000259" key="8">
    <source>
        <dbReference type="PROSITE" id="PS51736"/>
    </source>
</evidence>
<feature type="active site" description="O-(5'-phospho-DNA)-serine intermediate" evidence="5 6">
    <location>
        <position position="10"/>
    </location>
</feature>
<keyword evidence="2" id="KW-0229">DNA integration</keyword>
<dbReference type="PROSITE" id="PS00397">
    <property type="entry name" value="RECOMBINASES_1"/>
    <property type="match status" value="1"/>
</dbReference>
<dbReference type="RefSeq" id="WP_217019145.1">
    <property type="nucleotide sequence ID" value="NZ_CP077418.1"/>
</dbReference>
<evidence type="ECO:0000256" key="4">
    <source>
        <dbReference type="ARBA" id="ARBA00023172"/>
    </source>
</evidence>
<evidence type="ECO:0000313" key="9">
    <source>
        <dbReference type="EMBL" id="MDE8649641.1"/>
    </source>
</evidence>
<dbReference type="PROSITE" id="PS00398">
    <property type="entry name" value="RECOMBINASES_2"/>
    <property type="match status" value="1"/>
</dbReference>
<accession>A0AAW6LWP2</accession>
<evidence type="ECO:0000256" key="5">
    <source>
        <dbReference type="PIRSR" id="PIRSR606118-50"/>
    </source>
</evidence>
<evidence type="ECO:0000256" key="7">
    <source>
        <dbReference type="SAM" id="MobiDB-lite"/>
    </source>
</evidence>
<dbReference type="GO" id="GO:0015074">
    <property type="term" value="P:DNA integration"/>
    <property type="evidence" value="ECO:0007669"/>
    <property type="project" value="UniProtKB-KW"/>
</dbReference>
<protein>
    <submittedName>
        <fullName evidence="9">Recombinase family protein</fullName>
    </submittedName>
</protein>
<dbReference type="Proteomes" id="UP001217325">
    <property type="component" value="Unassembled WGS sequence"/>
</dbReference>
<evidence type="ECO:0000256" key="3">
    <source>
        <dbReference type="ARBA" id="ARBA00023125"/>
    </source>
</evidence>
<evidence type="ECO:0000313" key="10">
    <source>
        <dbReference type="Proteomes" id="UP001217325"/>
    </source>
</evidence>
<dbReference type="GO" id="GO:0003677">
    <property type="term" value="F:DNA binding"/>
    <property type="evidence" value="ECO:0007669"/>
    <property type="project" value="UniProtKB-KW"/>
</dbReference>
<dbReference type="CDD" id="cd00569">
    <property type="entry name" value="HTH_Hin_like"/>
    <property type="match status" value="1"/>
</dbReference>
<dbReference type="EMBL" id="JARDXE010000030">
    <property type="protein sequence ID" value="MDE8649641.1"/>
    <property type="molecule type" value="Genomic_DNA"/>
</dbReference>
<keyword evidence="3" id="KW-0238">DNA-binding</keyword>
<dbReference type="InterPro" id="IPR050639">
    <property type="entry name" value="SSR_resolvase"/>
</dbReference>
<dbReference type="AlphaFoldDB" id="A0AAW6LWP2"/>